<proteinExistence type="predicted"/>
<dbReference type="EMBL" id="JBHUGD010000003">
    <property type="protein sequence ID" value="MFD1948204.1"/>
    <property type="molecule type" value="Genomic_DNA"/>
</dbReference>
<keyword evidence="3" id="KW-1185">Reference proteome</keyword>
<accession>A0ABW4TR34</accession>
<name>A0ABW4TR34_9ACTN</name>
<evidence type="ECO:0000256" key="1">
    <source>
        <dbReference type="SAM" id="MobiDB-lite"/>
    </source>
</evidence>
<protein>
    <submittedName>
        <fullName evidence="2">Glycosyltransferase family 2 protein</fullName>
    </submittedName>
</protein>
<feature type="compositionally biased region" description="Basic and acidic residues" evidence="1">
    <location>
        <begin position="336"/>
        <end position="349"/>
    </location>
</feature>
<evidence type="ECO:0000313" key="2">
    <source>
        <dbReference type="EMBL" id="MFD1948204.1"/>
    </source>
</evidence>
<feature type="region of interest" description="Disordered" evidence="1">
    <location>
        <begin position="336"/>
        <end position="358"/>
    </location>
</feature>
<dbReference type="RefSeq" id="WP_343920029.1">
    <property type="nucleotide sequence ID" value="NZ_BAAAJT010000002.1"/>
</dbReference>
<sequence length="358" mass="40198">MLVTASTVMDSPGNVRFFVEANLASGVDHMLVFLDAPQEPGQQEVAAMLDAERRVTCIRTGRKQWWTDGRPSGLNDRQRMNANWARALLEPFGWAEWLFHIDGDEVARLDRDAIAEVPAEADAIWLPPWEAVSQPDPDTRPTRFKRLLDEDDLTLLHVLEAIREPTNQAYFHGHVMGKSGIRPRSGHALSLHGALTADGDRLERHEDPRLGVLHYDAVSGEEFVRKWQALARAGHARYRKSRQPMARALRTLIAKDLPEEVRARHLRRIYDLTTRDDVDLLGELGLLLELDPLTDPLPARPLADDDARALAARVEELRAVPKHGFHVADKVADKAREAGAGRAARDAGRKLRRLTGRS</sequence>
<comment type="caution">
    <text evidence="2">The sequence shown here is derived from an EMBL/GenBank/DDBJ whole genome shotgun (WGS) entry which is preliminary data.</text>
</comment>
<gene>
    <name evidence="2" type="ORF">ACFSDE_15485</name>
</gene>
<dbReference type="Proteomes" id="UP001597351">
    <property type="component" value="Unassembled WGS sequence"/>
</dbReference>
<dbReference type="Pfam" id="PF13704">
    <property type="entry name" value="Glyco_tranf_2_4"/>
    <property type="match status" value="1"/>
</dbReference>
<evidence type="ECO:0000313" key="3">
    <source>
        <dbReference type="Proteomes" id="UP001597351"/>
    </source>
</evidence>
<reference evidence="3" key="1">
    <citation type="journal article" date="2019" name="Int. J. Syst. Evol. Microbiol.">
        <title>The Global Catalogue of Microorganisms (GCM) 10K type strain sequencing project: providing services to taxonomists for standard genome sequencing and annotation.</title>
        <authorList>
            <consortium name="The Broad Institute Genomics Platform"/>
            <consortium name="The Broad Institute Genome Sequencing Center for Infectious Disease"/>
            <person name="Wu L."/>
            <person name="Ma J."/>
        </authorList>
    </citation>
    <scope>NUCLEOTIDE SEQUENCE [LARGE SCALE GENOMIC DNA]</scope>
    <source>
        <strain evidence="3">CGMCC 1.12477</strain>
    </source>
</reference>
<organism evidence="2 3">
    <name type="scientific">Nocardioides aestuarii</name>
    <dbReference type="NCBI Taxonomy" id="252231"/>
    <lineage>
        <taxon>Bacteria</taxon>
        <taxon>Bacillati</taxon>
        <taxon>Actinomycetota</taxon>
        <taxon>Actinomycetes</taxon>
        <taxon>Propionibacteriales</taxon>
        <taxon>Nocardioidaceae</taxon>
        <taxon>Nocardioides</taxon>
    </lineage>
</organism>